<dbReference type="GO" id="GO:0008237">
    <property type="term" value="F:metallopeptidase activity"/>
    <property type="evidence" value="ECO:0007669"/>
    <property type="project" value="InterPro"/>
</dbReference>
<dbReference type="Proteomes" id="UP000887574">
    <property type="component" value="Unplaced"/>
</dbReference>
<feature type="signal peptide" evidence="1">
    <location>
        <begin position="1"/>
        <end position="20"/>
    </location>
</feature>
<keyword evidence="1" id="KW-0732">Signal</keyword>
<reference evidence="3" key="1">
    <citation type="submission" date="2022-11" db="UniProtKB">
        <authorList>
            <consortium name="WormBaseParasite"/>
        </authorList>
    </citation>
    <scope>IDENTIFICATION</scope>
</reference>
<evidence type="ECO:0000313" key="3">
    <source>
        <dbReference type="WBParaSite" id="jg5608"/>
    </source>
</evidence>
<dbReference type="Gene3D" id="3.40.390.10">
    <property type="entry name" value="Collagenase (Catalytic Domain)"/>
    <property type="match status" value="1"/>
</dbReference>
<protein>
    <submittedName>
        <fullName evidence="3">Metalloendopeptidase</fullName>
    </submittedName>
</protein>
<evidence type="ECO:0000256" key="1">
    <source>
        <dbReference type="SAM" id="SignalP"/>
    </source>
</evidence>
<accession>A0A915EDT0</accession>
<name>A0A915EDT0_9BILA</name>
<proteinExistence type="predicted"/>
<feature type="chain" id="PRO_5037645558" evidence="1">
    <location>
        <begin position="21"/>
        <end position="253"/>
    </location>
</feature>
<dbReference type="AlphaFoldDB" id="A0A915EDT0"/>
<evidence type="ECO:0000313" key="2">
    <source>
        <dbReference type="Proteomes" id="UP000887574"/>
    </source>
</evidence>
<sequence>MRVFFLQIFLFLLSFSFTFSSDPKASPKKLRRKCFARKAAGSPTFVSDNNIEDEHEQTGPTASSFRVAQQDVYLWPSLTEPEKTVIRQSFQQIARRTCIKFNELAYKPWYDASRWEENKPYVVIRKSNKFAGYSDNIIEDVNKRSLLYITDTALNNMEMGNSSRGMVMAQLLRFMGYREEHLRPDAASYLQPNVPGAHLTPQPMAQYSNEQLQWPFDPESVTIPSSVRKSHHLTIYCQARNDGDIGLGRGLAY</sequence>
<keyword evidence="2" id="KW-1185">Reference proteome</keyword>
<organism evidence="2 3">
    <name type="scientific">Ditylenchus dipsaci</name>
    <dbReference type="NCBI Taxonomy" id="166011"/>
    <lineage>
        <taxon>Eukaryota</taxon>
        <taxon>Metazoa</taxon>
        <taxon>Ecdysozoa</taxon>
        <taxon>Nematoda</taxon>
        <taxon>Chromadorea</taxon>
        <taxon>Rhabditida</taxon>
        <taxon>Tylenchina</taxon>
        <taxon>Tylenchomorpha</taxon>
        <taxon>Sphaerularioidea</taxon>
        <taxon>Anguinidae</taxon>
        <taxon>Anguininae</taxon>
        <taxon>Ditylenchus</taxon>
    </lineage>
</organism>
<dbReference type="WBParaSite" id="jg5608">
    <property type="protein sequence ID" value="jg5608"/>
    <property type="gene ID" value="jg5608"/>
</dbReference>
<dbReference type="InterPro" id="IPR024079">
    <property type="entry name" value="MetalloPept_cat_dom_sf"/>
</dbReference>